<dbReference type="EMBL" id="CAADRP010002118">
    <property type="protein sequence ID" value="VFU61586.1"/>
    <property type="molecule type" value="Genomic_DNA"/>
</dbReference>
<accession>A0A6N2NI15</accession>
<organism evidence="1">
    <name type="scientific">Salix viminalis</name>
    <name type="common">Common osier</name>
    <name type="synonym">Basket willow</name>
    <dbReference type="NCBI Taxonomy" id="40686"/>
    <lineage>
        <taxon>Eukaryota</taxon>
        <taxon>Viridiplantae</taxon>
        <taxon>Streptophyta</taxon>
        <taxon>Embryophyta</taxon>
        <taxon>Tracheophyta</taxon>
        <taxon>Spermatophyta</taxon>
        <taxon>Magnoliopsida</taxon>
        <taxon>eudicotyledons</taxon>
        <taxon>Gunneridae</taxon>
        <taxon>Pentapetalae</taxon>
        <taxon>rosids</taxon>
        <taxon>fabids</taxon>
        <taxon>Malpighiales</taxon>
        <taxon>Salicaceae</taxon>
        <taxon>Saliceae</taxon>
        <taxon>Salix</taxon>
    </lineage>
</organism>
<reference evidence="1" key="1">
    <citation type="submission" date="2019-03" db="EMBL/GenBank/DDBJ databases">
        <authorList>
            <person name="Mank J."/>
            <person name="Almeida P."/>
        </authorList>
    </citation>
    <scope>NUCLEOTIDE SEQUENCE</scope>
    <source>
        <strain evidence="1">78183</strain>
    </source>
</reference>
<gene>
    <name evidence="1" type="ORF">SVIM_LOCUS461149</name>
</gene>
<protein>
    <submittedName>
        <fullName evidence="1">Uncharacterized protein</fullName>
    </submittedName>
</protein>
<sequence>MENAVKICREKNCPLLTQGLNASDLLGAVSRAIHLPTFLVSDIHFAKQTILQNQANMVRTSPAFKPPLV</sequence>
<evidence type="ECO:0000313" key="1">
    <source>
        <dbReference type="EMBL" id="VFU61586.1"/>
    </source>
</evidence>
<dbReference type="AlphaFoldDB" id="A0A6N2NI15"/>
<proteinExistence type="predicted"/>
<name>A0A6N2NI15_SALVM</name>